<dbReference type="InterPro" id="IPR016181">
    <property type="entry name" value="Acyl_CoA_acyltransferase"/>
</dbReference>
<sequence>MFVKHLSDTPFETILDCFLKAFDDYFVKMPTDKDYYQQRWKAAKVDFSSSYGMFDKEKLVGFILHAVDTRGGKLIAFNTGTGVIPEYRGKRIVKSIYEYALTDLAEKGVEKSKLEVITKNKIAIFLYTGIGFNRCKEYKCFNGKLDLGSSLQSELREMDLKDVDWDSLPNQQLYSWENQHESLLEGNCKFFQVWHDQKPESFFVIDPDLNYLAQFDVLTEEKGAWKRLFSAIRNISETIKVNNVDVRLKEKLDALVLFGLENTIDQFEMELEIN</sequence>
<organism evidence="2 3">
    <name type="scientific">Flagellimonas allohymeniacidonis</name>
    <dbReference type="NCBI Taxonomy" id="2517819"/>
    <lineage>
        <taxon>Bacteria</taxon>
        <taxon>Pseudomonadati</taxon>
        <taxon>Bacteroidota</taxon>
        <taxon>Flavobacteriia</taxon>
        <taxon>Flavobacteriales</taxon>
        <taxon>Flavobacteriaceae</taxon>
        <taxon>Flagellimonas</taxon>
    </lineage>
</organism>
<dbReference type="InterPro" id="IPR000182">
    <property type="entry name" value="GNAT_dom"/>
</dbReference>
<dbReference type="SUPFAM" id="SSF55729">
    <property type="entry name" value="Acyl-CoA N-acyltransferases (Nat)"/>
    <property type="match status" value="1"/>
</dbReference>
<gene>
    <name evidence="2" type="ORF">EW142_13140</name>
</gene>
<dbReference type="Proteomes" id="UP000291981">
    <property type="component" value="Unassembled WGS sequence"/>
</dbReference>
<keyword evidence="2" id="KW-0808">Transferase</keyword>
<accession>A0A4Q8QG88</accession>
<evidence type="ECO:0000313" key="3">
    <source>
        <dbReference type="Proteomes" id="UP000291981"/>
    </source>
</evidence>
<dbReference type="PROSITE" id="PS51186">
    <property type="entry name" value="GNAT"/>
    <property type="match status" value="1"/>
</dbReference>
<dbReference type="RefSeq" id="WP_130614558.1">
    <property type="nucleotide sequence ID" value="NZ_SGIU01000002.1"/>
</dbReference>
<protein>
    <submittedName>
        <fullName evidence="2">GNAT family N-acetyltransferase</fullName>
    </submittedName>
</protein>
<dbReference type="EMBL" id="SGIU01000002">
    <property type="protein sequence ID" value="TAI47603.1"/>
    <property type="molecule type" value="Genomic_DNA"/>
</dbReference>
<name>A0A4Q8QG88_9FLAO</name>
<reference evidence="2 3" key="1">
    <citation type="submission" date="2019-02" db="EMBL/GenBank/DDBJ databases">
        <title>Draft genome sequence of Muricauda sp. 176CP4-71.</title>
        <authorList>
            <person name="Park J.-S."/>
        </authorList>
    </citation>
    <scope>NUCLEOTIDE SEQUENCE [LARGE SCALE GENOMIC DNA]</scope>
    <source>
        <strain evidence="2 3">176CP4-71</strain>
    </source>
</reference>
<keyword evidence="3" id="KW-1185">Reference proteome</keyword>
<dbReference type="Gene3D" id="3.40.630.30">
    <property type="match status" value="1"/>
</dbReference>
<comment type="caution">
    <text evidence="2">The sequence shown here is derived from an EMBL/GenBank/DDBJ whole genome shotgun (WGS) entry which is preliminary data.</text>
</comment>
<dbReference type="AlphaFoldDB" id="A0A4Q8QG88"/>
<dbReference type="OrthoDB" id="4228396at2"/>
<dbReference type="CDD" id="cd04301">
    <property type="entry name" value="NAT_SF"/>
    <property type="match status" value="1"/>
</dbReference>
<dbReference type="Pfam" id="PF00583">
    <property type="entry name" value="Acetyltransf_1"/>
    <property type="match status" value="1"/>
</dbReference>
<evidence type="ECO:0000313" key="2">
    <source>
        <dbReference type="EMBL" id="TAI47603.1"/>
    </source>
</evidence>
<feature type="domain" description="N-acetyltransferase" evidence="1">
    <location>
        <begin position="1"/>
        <end position="152"/>
    </location>
</feature>
<proteinExistence type="predicted"/>
<dbReference type="GO" id="GO:0016747">
    <property type="term" value="F:acyltransferase activity, transferring groups other than amino-acyl groups"/>
    <property type="evidence" value="ECO:0007669"/>
    <property type="project" value="InterPro"/>
</dbReference>
<evidence type="ECO:0000259" key="1">
    <source>
        <dbReference type="PROSITE" id="PS51186"/>
    </source>
</evidence>